<sequence>MKLNNSGYLLITEFEGFSAKPYLCSAKVPTIGFGNTYYTNGTKVTLLDKEITRVQAFEMFKHIADKFASKVSKLVTSPLNQNQFNALVSLAYNIGIAGFTNSTLLKKVNANHNDKSIELEFKKWNKVNKKEVAGLTRRRNYEADIYFS</sequence>
<dbReference type="Pfam" id="PF00959">
    <property type="entry name" value="Phage_lysozyme"/>
    <property type="match status" value="1"/>
</dbReference>
<dbReference type="PANTHER" id="PTHR38107">
    <property type="match status" value="1"/>
</dbReference>
<dbReference type="EC" id="3.2.1.17" evidence="10"/>
<gene>
    <name evidence="12" type="ORF">UFOVP387_29</name>
</gene>
<dbReference type="GO" id="GO:0042742">
    <property type="term" value="P:defense response to bacterium"/>
    <property type="evidence" value="ECO:0007669"/>
    <property type="project" value="UniProtKB-KW"/>
</dbReference>
<dbReference type="CDD" id="cd00737">
    <property type="entry name" value="lyz_endolysin_autolysin"/>
    <property type="match status" value="1"/>
</dbReference>
<keyword evidence="5 10" id="KW-0378">Hydrolase</keyword>
<evidence type="ECO:0000256" key="2">
    <source>
        <dbReference type="ARBA" id="ARBA00022529"/>
    </source>
</evidence>
<comment type="subcellular location">
    <subcellularLocation>
        <location evidence="10">Host cytoplasm</location>
    </subcellularLocation>
    <text evidence="10">The endolysin is cytoplasmic, but can reach the periplasmic space with the help of the holins which disrupt the host cell membrane.</text>
</comment>
<organism evidence="12">
    <name type="scientific">uncultured Caudovirales phage</name>
    <dbReference type="NCBI Taxonomy" id="2100421"/>
    <lineage>
        <taxon>Viruses</taxon>
        <taxon>Duplodnaviria</taxon>
        <taxon>Heunggongvirae</taxon>
        <taxon>Uroviricota</taxon>
        <taxon>Caudoviricetes</taxon>
        <taxon>Peduoviridae</taxon>
        <taxon>Maltschvirus</taxon>
        <taxon>Maltschvirus maltsch</taxon>
    </lineage>
</organism>
<comment type="function">
    <text evidence="10">Endolysin with lysozyme activity that degrades host peptidoglycans and participates with the holin and spanin proteins in the sequential events which lead to the programmed host cell lysis releasing the mature viral particles. Once the holin has permeabilized the host cell membrane, the endolysin can reach the periplasm and break down the peptidoglycan layer.</text>
</comment>
<dbReference type="InterPro" id="IPR034690">
    <property type="entry name" value="Endolysin_T4_type"/>
</dbReference>
<evidence type="ECO:0000256" key="4">
    <source>
        <dbReference type="ARBA" id="ARBA00022638"/>
    </source>
</evidence>
<dbReference type="GO" id="GO:0003796">
    <property type="term" value="F:lysozyme activity"/>
    <property type="evidence" value="ECO:0007669"/>
    <property type="project" value="UniProtKB-UniRule"/>
</dbReference>
<dbReference type="EMBL" id="LR798326">
    <property type="protein sequence ID" value="CAB5224079.1"/>
    <property type="molecule type" value="Genomic_DNA"/>
</dbReference>
<keyword evidence="4 10" id="KW-0081">Bacteriolytic enzyme</keyword>
<feature type="active site" description="Proton donor/acceptor" evidence="10">
    <location>
        <position position="15"/>
    </location>
</feature>
<dbReference type="GO" id="GO:0016998">
    <property type="term" value="P:cell wall macromolecule catabolic process"/>
    <property type="evidence" value="ECO:0007669"/>
    <property type="project" value="InterPro"/>
</dbReference>
<dbReference type="InterPro" id="IPR002196">
    <property type="entry name" value="Glyco_hydro_24"/>
</dbReference>
<evidence type="ECO:0000256" key="9">
    <source>
        <dbReference type="ARBA" id="ARBA00023295"/>
    </source>
</evidence>
<comment type="similarity">
    <text evidence="10 11">Belongs to the glycosyl hydrolase 24 family.</text>
</comment>
<proteinExistence type="inferred from homology"/>
<dbReference type="Gene3D" id="1.10.530.40">
    <property type="match status" value="1"/>
</dbReference>
<dbReference type="SUPFAM" id="SSF53955">
    <property type="entry name" value="Lysozyme-like"/>
    <property type="match status" value="1"/>
</dbReference>
<dbReference type="HAMAP" id="MF_04110">
    <property type="entry name" value="ENDOLYSIN_T4"/>
    <property type="match status" value="1"/>
</dbReference>
<evidence type="ECO:0000256" key="7">
    <source>
        <dbReference type="ARBA" id="ARBA00023142"/>
    </source>
</evidence>
<evidence type="ECO:0000256" key="1">
    <source>
        <dbReference type="ARBA" id="ARBA00000632"/>
    </source>
</evidence>
<evidence type="ECO:0000256" key="6">
    <source>
        <dbReference type="ARBA" id="ARBA00022852"/>
    </source>
</evidence>
<evidence type="ECO:0000256" key="5">
    <source>
        <dbReference type="ARBA" id="ARBA00022801"/>
    </source>
</evidence>
<evidence type="ECO:0000256" key="10">
    <source>
        <dbReference type="HAMAP-Rule" id="MF_04110"/>
    </source>
</evidence>
<accession>A0A6J7X102</accession>
<feature type="active site" description="Proton donor/acceptor" evidence="10">
    <location>
        <position position="24"/>
    </location>
</feature>
<evidence type="ECO:0000256" key="8">
    <source>
        <dbReference type="ARBA" id="ARBA00023200"/>
    </source>
</evidence>
<dbReference type="InterPro" id="IPR023347">
    <property type="entry name" value="Lysozyme_dom_sf"/>
</dbReference>
<evidence type="ECO:0000256" key="3">
    <source>
        <dbReference type="ARBA" id="ARBA00022612"/>
    </source>
</evidence>
<evidence type="ECO:0000256" key="11">
    <source>
        <dbReference type="RuleBase" id="RU003788"/>
    </source>
</evidence>
<dbReference type="InterPro" id="IPR023346">
    <property type="entry name" value="Lysozyme-like_dom_sf"/>
</dbReference>
<evidence type="ECO:0000313" key="12">
    <source>
        <dbReference type="EMBL" id="CAB5224079.1"/>
    </source>
</evidence>
<dbReference type="GO" id="GO:0044659">
    <property type="term" value="P:viral release from host cell by cytolysis"/>
    <property type="evidence" value="ECO:0007669"/>
    <property type="project" value="UniProtKB-UniRule"/>
</dbReference>
<dbReference type="InterPro" id="IPR051018">
    <property type="entry name" value="Bacteriophage_GH24"/>
</dbReference>
<dbReference type="GO" id="GO:0009253">
    <property type="term" value="P:peptidoglycan catabolic process"/>
    <property type="evidence" value="ECO:0007669"/>
    <property type="project" value="UniProtKB-UniRule"/>
</dbReference>
<dbReference type="GO" id="GO:0030430">
    <property type="term" value="C:host cell cytoplasm"/>
    <property type="evidence" value="ECO:0007669"/>
    <property type="project" value="UniProtKB-SubCell"/>
</dbReference>
<keyword evidence="9 10" id="KW-0326">Glycosidase</keyword>
<keyword evidence="2 10" id="KW-0929">Antimicrobial</keyword>
<keyword evidence="3 10" id="KW-1188">Viral release from host cell</keyword>
<reference evidence="12" key="1">
    <citation type="submission" date="2020-05" db="EMBL/GenBank/DDBJ databases">
        <authorList>
            <person name="Chiriac C."/>
            <person name="Salcher M."/>
            <person name="Ghai R."/>
            <person name="Kavagutti S V."/>
        </authorList>
    </citation>
    <scope>NUCLEOTIDE SEQUENCE</scope>
</reference>
<protein>
    <recommendedName>
        <fullName evidence="10">Endolysin</fullName>
        <ecNumber evidence="10">3.2.1.17</ecNumber>
    </recommendedName>
    <alternativeName>
        <fullName evidence="10">Lysis protein</fullName>
    </alternativeName>
    <alternativeName>
        <fullName evidence="10">Lysozyme</fullName>
    </alternativeName>
    <alternativeName>
        <fullName evidence="10">Muramidase</fullName>
    </alternativeName>
</protein>
<keyword evidence="7 10" id="KW-0578">Host cell lysis by virus</keyword>
<dbReference type="PANTHER" id="PTHR38107:SF3">
    <property type="entry name" value="LYSOZYME RRRD-RELATED"/>
    <property type="match status" value="1"/>
</dbReference>
<keyword evidence="8 10" id="KW-1035">Host cytoplasm</keyword>
<dbReference type="InterPro" id="IPR033907">
    <property type="entry name" value="Endolysin_autolysin"/>
</dbReference>
<keyword evidence="6 10" id="KW-0204">Cytolysis</keyword>
<comment type="catalytic activity">
    <reaction evidence="1 10 11">
        <text>Hydrolysis of (1-&gt;4)-beta-linkages between N-acetylmuramic acid and N-acetyl-D-glucosamine residues in a peptidoglycan and between N-acetyl-D-glucosamine residues in chitodextrins.</text>
        <dbReference type="EC" id="3.2.1.17"/>
    </reaction>
</comment>
<name>A0A6J7X102_9CAUD</name>